<feature type="domain" description="Ig-like" evidence="8">
    <location>
        <begin position="172"/>
        <end position="257"/>
    </location>
</feature>
<dbReference type="InterPro" id="IPR013162">
    <property type="entry name" value="CD80_C2-set"/>
</dbReference>
<evidence type="ECO:0000259" key="8">
    <source>
        <dbReference type="PROSITE" id="PS50835"/>
    </source>
</evidence>
<accession>A0A8D8BR19</accession>
<sequence length="1038" mass="112949">MARGRPAMVNTGALLLVGIVLLQGLPAPAGATVTIVKDDYENTPLHMAEAVQGMTGKLECNITSQIDGDRATLVIWYKGGLSIPLYTYDARDPQREGSHRTSNTSFDGRANFHPRRTPAYLEIRQTKSSDSGVYRCRVDFHKSPTRNTRVQLSVIIPPEKLQIVDATGHSIPHYILGPYNEGASANFTCVASGGRPTPTVNWWYDNEIVNHSSTVLSERRVKNTLILSRLERKHLKAVFTCTASNNNVTNPISASVTLDMNLRPLLVSLPGKNRALSANHTYDLQCEVHGSRPAPIVTWWKGSVQMRGHQETTDAEGNVTVSILTFRPTIDDMGKHLSCRAEMAVIPDAGKEDGWNLIIHHVPVVTLEYGTNYNYTSSIREGADVYFECNIKSNPWVYKVIWRHQGKELLNNPSEGIIVSNQSLVLQNVSRSRAGLYTCVGSNQEGDGESNPVHLDIKFAPVCRPGLATVYNVGRNEQARIACELEANPPEVAFVWKHNTSVSETLDIPVTHVTSEHAKSIFRFKPISESDYGTLLCWGSNEIGTQTEPCVFNLIPAGKPDPLSNCTILNQTFDMVQIECLEGFDGGLQQEFLADMYVIGNRQLIGSIKTRVPLFELKGLEPGVGYNIYLSAKNSKGSSDLTYLQAFTVKNPEKQTDLSLVYAPTLHQIKPFIGTLVGAVAAVISLASIVVCVTRLRGGSGSGADRDGRAGDCSQMSTNDASGLSQSLPLDGELAREQLQQCNGSVDSIEKNPDIIPQDEKAFEWLNSSGAHPRLYATAALAEQQHLHHHQQQQPGLPVGMVAGTYDSRTFYATMGRGDGSCMQQQYNPVDNQNYIPVHSAMIPTPVIGGYGSDGHKHDLTYADLTSLASQQQQQHHQKQQMYVSATLGRPRQSDIKRSEPTIYAQIDLAHHPAVHSTNLVYTNTRPGIPISHTGLQQQHSLPPVSVGHSYGLMGAVPTSMGTDRFPPPPLFASGAGGVPPPVSLSQSSNEAPSSLLQTVPELLLPPPSDAIGSPGPLSAASSGASSNDRILHNATRF</sequence>
<reference evidence="9" key="1">
    <citation type="submission" date="2021-05" db="EMBL/GenBank/DDBJ databases">
        <authorList>
            <person name="Alioto T."/>
            <person name="Alioto T."/>
            <person name="Gomez Garrido J."/>
        </authorList>
    </citation>
    <scope>NUCLEOTIDE SEQUENCE</scope>
</reference>
<evidence type="ECO:0000313" key="9">
    <source>
        <dbReference type="EMBL" id="CAG6477937.1"/>
    </source>
</evidence>
<keyword evidence="3" id="KW-1133">Transmembrane helix</keyword>
<feature type="region of interest" description="Disordered" evidence="6">
    <location>
        <begin position="699"/>
        <end position="727"/>
    </location>
</feature>
<dbReference type="EMBL" id="HBUE01081928">
    <property type="protein sequence ID" value="CAG6477937.1"/>
    <property type="molecule type" value="Transcribed_RNA"/>
</dbReference>
<dbReference type="SUPFAM" id="SSF49265">
    <property type="entry name" value="Fibronectin type III"/>
    <property type="match status" value="1"/>
</dbReference>
<dbReference type="InterPro" id="IPR036116">
    <property type="entry name" value="FN3_sf"/>
</dbReference>
<dbReference type="InterPro" id="IPR013106">
    <property type="entry name" value="Ig_V-set"/>
</dbReference>
<organism evidence="9">
    <name type="scientific">Culex pipiens</name>
    <name type="common">House mosquito</name>
    <dbReference type="NCBI Taxonomy" id="7175"/>
    <lineage>
        <taxon>Eukaryota</taxon>
        <taxon>Metazoa</taxon>
        <taxon>Ecdysozoa</taxon>
        <taxon>Arthropoda</taxon>
        <taxon>Hexapoda</taxon>
        <taxon>Insecta</taxon>
        <taxon>Pterygota</taxon>
        <taxon>Neoptera</taxon>
        <taxon>Endopterygota</taxon>
        <taxon>Diptera</taxon>
        <taxon>Nematocera</taxon>
        <taxon>Culicoidea</taxon>
        <taxon>Culicidae</taxon>
        <taxon>Culicinae</taxon>
        <taxon>Culicini</taxon>
        <taxon>Culex</taxon>
        <taxon>Culex</taxon>
    </lineage>
</organism>
<feature type="compositionally biased region" description="Polar residues" evidence="6">
    <location>
        <begin position="984"/>
        <end position="998"/>
    </location>
</feature>
<dbReference type="Gene3D" id="2.60.40.10">
    <property type="entry name" value="Immunoglobulins"/>
    <property type="match status" value="5"/>
</dbReference>
<keyword evidence="4" id="KW-0472">Membrane</keyword>
<dbReference type="EMBL" id="HBUE01081933">
    <property type="protein sequence ID" value="CAG6477940.1"/>
    <property type="molecule type" value="Transcribed_RNA"/>
</dbReference>
<evidence type="ECO:0000256" key="2">
    <source>
        <dbReference type="ARBA" id="ARBA00022692"/>
    </source>
</evidence>
<feature type="domain" description="Ig-like" evidence="8">
    <location>
        <begin position="28"/>
        <end position="153"/>
    </location>
</feature>
<dbReference type="PROSITE" id="PS50835">
    <property type="entry name" value="IG_LIKE"/>
    <property type="match status" value="5"/>
</dbReference>
<dbReference type="InterPro" id="IPR007110">
    <property type="entry name" value="Ig-like_dom"/>
</dbReference>
<evidence type="ECO:0000256" key="6">
    <source>
        <dbReference type="SAM" id="MobiDB-lite"/>
    </source>
</evidence>
<evidence type="ECO:0000256" key="5">
    <source>
        <dbReference type="ARBA" id="ARBA00023157"/>
    </source>
</evidence>
<evidence type="ECO:0000256" key="1">
    <source>
        <dbReference type="ARBA" id="ARBA00004167"/>
    </source>
</evidence>
<dbReference type="InterPro" id="IPR036179">
    <property type="entry name" value="Ig-like_dom_sf"/>
</dbReference>
<dbReference type="SMART" id="SM00409">
    <property type="entry name" value="IG"/>
    <property type="match status" value="4"/>
</dbReference>
<evidence type="ECO:0000256" key="7">
    <source>
        <dbReference type="SAM" id="SignalP"/>
    </source>
</evidence>
<feature type="compositionally biased region" description="Polar residues" evidence="6">
    <location>
        <begin position="714"/>
        <end position="727"/>
    </location>
</feature>
<dbReference type="InterPro" id="IPR013783">
    <property type="entry name" value="Ig-like_fold"/>
</dbReference>
<feature type="domain" description="Ig-like" evidence="8">
    <location>
        <begin position="363"/>
        <end position="456"/>
    </location>
</feature>
<feature type="chain" id="PRO_5036427924" evidence="7">
    <location>
        <begin position="32"/>
        <end position="1038"/>
    </location>
</feature>
<evidence type="ECO:0000256" key="3">
    <source>
        <dbReference type="ARBA" id="ARBA00022989"/>
    </source>
</evidence>
<keyword evidence="5" id="KW-1015">Disulfide bond</keyword>
<dbReference type="SMART" id="SM00408">
    <property type="entry name" value="IGc2"/>
    <property type="match status" value="4"/>
</dbReference>
<dbReference type="InterPro" id="IPR003599">
    <property type="entry name" value="Ig_sub"/>
</dbReference>
<comment type="subcellular location">
    <subcellularLocation>
        <location evidence="1">Membrane</location>
        <topology evidence="1">Single-pass membrane protein</topology>
    </subcellularLocation>
</comment>
<feature type="region of interest" description="Disordered" evidence="6">
    <location>
        <begin position="91"/>
        <end position="113"/>
    </location>
</feature>
<keyword evidence="2" id="KW-0812">Transmembrane</keyword>
<keyword evidence="7" id="KW-0732">Signal</keyword>
<dbReference type="CDD" id="cd00096">
    <property type="entry name" value="Ig"/>
    <property type="match status" value="1"/>
</dbReference>
<dbReference type="GO" id="GO:0016020">
    <property type="term" value="C:membrane"/>
    <property type="evidence" value="ECO:0007669"/>
    <property type="project" value="UniProtKB-SubCell"/>
</dbReference>
<dbReference type="Pfam" id="PF13927">
    <property type="entry name" value="Ig_3"/>
    <property type="match status" value="2"/>
</dbReference>
<dbReference type="PANTHER" id="PTHR23278:SF30">
    <property type="entry name" value="SIDESTEP VIII, ISOFORM B"/>
    <property type="match status" value="1"/>
</dbReference>
<feature type="domain" description="Ig-like" evidence="8">
    <location>
        <begin position="465"/>
        <end position="537"/>
    </location>
</feature>
<feature type="compositionally biased region" description="Low complexity" evidence="6">
    <location>
        <begin position="1013"/>
        <end position="1027"/>
    </location>
</feature>
<dbReference type="AlphaFoldDB" id="A0A8D8BR19"/>
<feature type="domain" description="Ig-like" evidence="8">
    <location>
        <begin position="264"/>
        <end position="342"/>
    </location>
</feature>
<name>A0A8D8BR19_CULPI</name>
<feature type="region of interest" description="Disordered" evidence="6">
    <location>
        <begin position="968"/>
        <end position="1038"/>
    </location>
</feature>
<feature type="signal peptide" evidence="7">
    <location>
        <begin position="1"/>
        <end position="31"/>
    </location>
</feature>
<dbReference type="Pfam" id="PF07686">
    <property type="entry name" value="V-set"/>
    <property type="match status" value="1"/>
</dbReference>
<evidence type="ECO:0000256" key="4">
    <source>
        <dbReference type="ARBA" id="ARBA00023136"/>
    </source>
</evidence>
<dbReference type="Pfam" id="PF08205">
    <property type="entry name" value="C2-set_2"/>
    <property type="match status" value="1"/>
</dbReference>
<dbReference type="InterPro" id="IPR003598">
    <property type="entry name" value="Ig_sub2"/>
</dbReference>
<proteinExistence type="predicted"/>
<protein>
    <submittedName>
        <fullName evidence="9">Neural cell adhesion molecule 2</fullName>
    </submittedName>
</protein>
<dbReference type="PANTHER" id="PTHR23278">
    <property type="entry name" value="SIDESTEP PROTEIN"/>
    <property type="match status" value="1"/>
</dbReference>
<dbReference type="SUPFAM" id="SSF48726">
    <property type="entry name" value="Immunoglobulin"/>
    <property type="match status" value="5"/>
</dbReference>